<reference evidence="2 3" key="1">
    <citation type="submission" date="2015-03" db="EMBL/GenBank/DDBJ databases">
        <authorList>
            <person name="Urmite Genomes"/>
        </authorList>
    </citation>
    <scope>NUCLEOTIDE SEQUENCE [LARGE SCALE GENOMIC DNA]</scope>
    <source>
        <strain evidence="2 3">CSUR P1491</strain>
    </source>
</reference>
<evidence type="ECO:0000313" key="2">
    <source>
        <dbReference type="EMBL" id="CQD24156.1"/>
    </source>
</evidence>
<feature type="compositionally biased region" description="Gly residues" evidence="1">
    <location>
        <begin position="392"/>
        <end position="403"/>
    </location>
</feature>
<feature type="compositionally biased region" description="Low complexity" evidence="1">
    <location>
        <begin position="602"/>
        <end position="618"/>
    </location>
</feature>
<gene>
    <name evidence="2" type="ORF">BN1232_06078</name>
</gene>
<accession>A0A0E3WE94</accession>
<feature type="compositionally biased region" description="Pro residues" evidence="1">
    <location>
        <begin position="619"/>
        <end position="644"/>
    </location>
</feature>
<sequence length="644" mass="66840">MAPRKFDHTSWGVWHPERKSADGWSKPGWEMPSDHGRYIGSQDHQYWNKVLDDARKTYGDPNIRYNTDDPFKERYLQFGDGTRLPSDGTVVYHDGHTKQNFIQNDDGTVQLAGPDGRAVPGTPEAPAAYRRGPDGQVAPINSHGQQVGPLMGDVPKDKGQGYYDNGRGVLTPTNARGDYYTLDDNGNKHYFDCSGHPISKEQYDGTPSSAPPDGGGDGLSTDEENSGRAADAVRKVKSDAEHRNSNLHEADAKLAELMLSAHASSADGRAALEGMQQDIVSALNDPKSNLDTPAGELQFLKLLRDKAGAASDLVKSGKLTDADRAKMAEALADFYRQGANGTSGQPGDQTPQQPGDANPGLTPGASQTPALTDPGPGLGLQPGMPDPSLGDLGLGDGGLGAGSPMGDMLSSAAALIPSLLSGLGSPLGESAADHGHKDDDKPDSQPDGKPDDKPDKAGDKPAAASTPTNPSQQPPAPTPAQGTVPDHALTPTPTPGQSAVVDLKDGSSVTAADPSRAGAVRSALTGTAVGEAYRLNNLAAPPPGTTLTNYIPPDQLQPGDYAMYHDKLIMVLGPDKFVGEDGQVQSLKQLPQGSDFLGFGRPTALTAPAGTPAAAPVAQTPPPVAAPPPVLPAPPTPGTASPPQ</sequence>
<feature type="compositionally biased region" description="Low complexity" evidence="1">
    <location>
        <begin position="373"/>
        <end position="391"/>
    </location>
</feature>
<feature type="compositionally biased region" description="Low complexity" evidence="1">
    <location>
        <begin position="420"/>
        <end position="430"/>
    </location>
</feature>
<feature type="region of interest" description="Disordered" evidence="1">
    <location>
        <begin position="598"/>
        <end position="644"/>
    </location>
</feature>
<dbReference type="OrthoDB" id="4668441at2"/>
<feature type="region of interest" description="Disordered" evidence="1">
    <location>
        <begin position="420"/>
        <end position="501"/>
    </location>
</feature>
<feature type="region of interest" description="Disordered" evidence="1">
    <location>
        <begin position="141"/>
        <end position="175"/>
    </location>
</feature>
<feature type="region of interest" description="Disordered" evidence="1">
    <location>
        <begin position="1"/>
        <end position="28"/>
    </location>
</feature>
<dbReference type="AlphaFoldDB" id="A0A0E3WE94"/>
<evidence type="ECO:0000313" key="3">
    <source>
        <dbReference type="Proteomes" id="UP000199251"/>
    </source>
</evidence>
<organism evidence="2 3">
    <name type="scientific">Mycobacterium lentiflavum</name>
    <dbReference type="NCBI Taxonomy" id="141349"/>
    <lineage>
        <taxon>Bacteria</taxon>
        <taxon>Bacillati</taxon>
        <taxon>Actinomycetota</taxon>
        <taxon>Actinomycetes</taxon>
        <taxon>Mycobacteriales</taxon>
        <taxon>Mycobacteriaceae</taxon>
        <taxon>Mycobacterium</taxon>
        <taxon>Mycobacterium simiae complex</taxon>
    </lineage>
</organism>
<dbReference type="RefSeq" id="WP_090609861.1">
    <property type="nucleotide sequence ID" value="NZ_CTEE01000002.1"/>
</dbReference>
<feature type="compositionally biased region" description="Low complexity" evidence="1">
    <location>
        <begin position="460"/>
        <end position="471"/>
    </location>
</feature>
<dbReference type="InterPro" id="IPR019710">
    <property type="entry name" value="DUF4226"/>
</dbReference>
<evidence type="ECO:0000256" key="1">
    <source>
        <dbReference type="SAM" id="MobiDB-lite"/>
    </source>
</evidence>
<feature type="compositionally biased region" description="Basic and acidic residues" evidence="1">
    <location>
        <begin position="231"/>
        <end position="245"/>
    </location>
</feature>
<feature type="compositionally biased region" description="Basic and acidic residues" evidence="1">
    <location>
        <begin position="431"/>
        <end position="459"/>
    </location>
</feature>
<feature type="region of interest" description="Disordered" evidence="1">
    <location>
        <begin position="333"/>
        <end position="408"/>
    </location>
</feature>
<proteinExistence type="predicted"/>
<dbReference type="Proteomes" id="UP000199251">
    <property type="component" value="Unassembled WGS sequence"/>
</dbReference>
<dbReference type="STRING" id="141349.BN1232_06078"/>
<name>A0A0E3WE94_MYCLN</name>
<dbReference type="Pfam" id="PF10774">
    <property type="entry name" value="DUF4226"/>
    <property type="match status" value="1"/>
</dbReference>
<dbReference type="EMBL" id="CTEE01000002">
    <property type="protein sequence ID" value="CQD24156.1"/>
    <property type="molecule type" value="Genomic_DNA"/>
</dbReference>
<feature type="region of interest" description="Disordered" evidence="1">
    <location>
        <begin position="193"/>
        <end position="245"/>
    </location>
</feature>
<protein>
    <submittedName>
        <fullName evidence="2">Biofilm regulator BssS</fullName>
    </submittedName>
</protein>
<feature type="compositionally biased region" description="Low complexity" evidence="1">
    <location>
        <begin position="342"/>
        <end position="356"/>
    </location>
</feature>